<organism evidence="1">
    <name type="scientific">viral metagenome</name>
    <dbReference type="NCBI Taxonomy" id="1070528"/>
    <lineage>
        <taxon>unclassified sequences</taxon>
        <taxon>metagenomes</taxon>
        <taxon>organismal metagenomes</taxon>
    </lineage>
</organism>
<evidence type="ECO:0000313" key="1">
    <source>
        <dbReference type="EMBL" id="QJB02375.1"/>
    </source>
</evidence>
<dbReference type="EMBL" id="MT143778">
    <property type="protein sequence ID" value="QJB02375.1"/>
    <property type="molecule type" value="Genomic_DNA"/>
</dbReference>
<sequence>MNFFDELRSWFISAANIFLNLALDAYDWPIVGSWLGDGFAALVDFASDCAYALWKASNWYDDTIDLLSDILSWTTIKNLIRGFWPGIDDAIAFFNNLVGEAQAFVADPIKWLRDKFENDILPWAKENIPFIATLYTWYTNFRAELESFFDNPKGYLRDKFENDILPWAIVNIPFFGTLYSWYINYKVELQLFFDDPIKYLRDKFENDILPWAKENIPFITTLAIWVDYYSDTLTSFLEDPVTWLEENTILGDVKVFFSDPLKWLYDRVEDFMDRYW</sequence>
<gene>
    <name evidence="1" type="ORF">MM171B01350_0010</name>
</gene>
<protein>
    <submittedName>
        <fullName evidence="1">Uncharacterized protein</fullName>
    </submittedName>
</protein>
<reference evidence="1" key="1">
    <citation type="submission" date="2020-03" db="EMBL/GenBank/DDBJ databases">
        <title>The deep terrestrial virosphere.</title>
        <authorList>
            <person name="Holmfeldt K."/>
            <person name="Nilsson E."/>
            <person name="Simone D."/>
            <person name="Lopez-Fernandez M."/>
            <person name="Wu X."/>
            <person name="de Brujin I."/>
            <person name="Lundin D."/>
            <person name="Andersson A."/>
            <person name="Bertilsson S."/>
            <person name="Dopson M."/>
        </authorList>
    </citation>
    <scope>NUCLEOTIDE SEQUENCE</scope>
    <source>
        <strain evidence="1">MM171B01350</strain>
    </source>
</reference>
<name>A0A6M3M9V8_9ZZZZ</name>
<dbReference type="AlphaFoldDB" id="A0A6M3M9V8"/>
<accession>A0A6M3M9V8</accession>
<proteinExistence type="predicted"/>